<sequence>MAALIYFGGILAIAALWTVLLDRVIYPAVFRWQARRGYGPMAGSRR</sequence>
<dbReference type="KEGG" id="dcp:RN607_00615"/>
<evidence type="ECO:0000256" key="1">
    <source>
        <dbReference type="SAM" id="Phobius"/>
    </source>
</evidence>
<keyword evidence="1" id="KW-0472">Membrane</keyword>
<evidence type="ECO:0000313" key="2">
    <source>
        <dbReference type="EMBL" id="WNM27535.1"/>
    </source>
</evidence>
<reference evidence="2" key="1">
    <citation type="submission" date="2023-09" db="EMBL/GenBank/DDBJ databases">
        <title>Demequina sp. a novel bacteria isolated from Capsicum annuum.</title>
        <authorList>
            <person name="Humaira Z."/>
            <person name="Lee J."/>
            <person name="Cho D."/>
        </authorList>
    </citation>
    <scope>NUCLEOTIDE SEQUENCE</scope>
    <source>
        <strain evidence="2">PMTSA13</strain>
    </source>
</reference>
<name>A0AA96FDM9_9MICO</name>
<feature type="transmembrane region" description="Helical" evidence="1">
    <location>
        <begin position="6"/>
        <end position="26"/>
    </location>
</feature>
<dbReference type="EMBL" id="CP134880">
    <property type="protein sequence ID" value="WNM27535.1"/>
    <property type="molecule type" value="Genomic_DNA"/>
</dbReference>
<dbReference type="AlphaFoldDB" id="A0AA96FDM9"/>
<proteinExistence type="predicted"/>
<dbReference type="Proteomes" id="UP001303408">
    <property type="component" value="Chromosome"/>
</dbReference>
<organism evidence="2">
    <name type="scientific">Demequina capsici</name>
    <dbReference type="NCBI Taxonomy" id="3075620"/>
    <lineage>
        <taxon>Bacteria</taxon>
        <taxon>Bacillati</taxon>
        <taxon>Actinomycetota</taxon>
        <taxon>Actinomycetes</taxon>
        <taxon>Micrococcales</taxon>
        <taxon>Demequinaceae</taxon>
        <taxon>Demequina</taxon>
    </lineage>
</organism>
<accession>A0AA96FDM9</accession>
<keyword evidence="1" id="KW-1133">Transmembrane helix</keyword>
<protein>
    <submittedName>
        <fullName evidence="2">Uncharacterized protein</fullName>
    </submittedName>
</protein>
<gene>
    <name evidence="2" type="ORF">RN607_00615</name>
</gene>
<keyword evidence="1" id="KW-0812">Transmembrane</keyword>
<dbReference type="RefSeq" id="WP_313543603.1">
    <property type="nucleotide sequence ID" value="NZ_CP134880.1"/>
</dbReference>